<evidence type="ECO:0000313" key="1">
    <source>
        <dbReference type="EMBL" id="CAE0316207.1"/>
    </source>
</evidence>
<name>A0A7S3I7U6_9SPIT</name>
<sequence length="220" mass="25224">MVYKIRNKGFGAVFSGTGNVRAYPARKTMVNPDLSTHVTLQVQITRFTGMRVLHNYRNISRATKQFMMGDRFFEQLMILTIREHYFRPMYYKAPIENTFFLGRTLADLTDRHYALFANNQHPLQLAAYNEYNTFLQDLHDQASAARDEEDGQRFTQAIGEAESQLNAAEGETLSMDDLSDIYIQVRGANRARANMALNTLSKSGEINDYLEVRRPYGAAE</sequence>
<organism evidence="1">
    <name type="scientific">Favella ehrenbergii</name>
    <dbReference type="NCBI Taxonomy" id="182087"/>
    <lineage>
        <taxon>Eukaryota</taxon>
        <taxon>Sar</taxon>
        <taxon>Alveolata</taxon>
        <taxon>Ciliophora</taxon>
        <taxon>Intramacronucleata</taxon>
        <taxon>Spirotrichea</taxon>
        <taxon>Choreotrichia</taxon>
        <taxon>Tintinnida</taxon>
        <taxon>Xystonellidae</taxon>
        <taxon>Favella</taxon>
    </lineage>
</organism>
<dbReference type="EMBL" id="HBIE01036592">
    <property type="protein sequence ID" value="CAE0316207.1"/>
    <property type="molecule type" value="Transcribed_RNA"/>
</dbReference>
<protein>
    <submittedName>
        <fullName evidence="1">Uncharacterized protein</fullName>
    </submittedName>
</protein>
<gene>
    <name evidence="1" type="ORF">FEHR0123_LOCUS11184</name>
</gene>
<reference evidence="1" key="1">
    <citation type="submission" date="2021-01" db="EMBL/GenBank/DDBJ databases">
        <authorList>
            <person name="Corre E."/>
            <person name="Pelletier E."/>
            <person name="Niang G."/>
            <person name="Scheremetjew M."/>
            <person name="Finn R."/>
            <person name="Kale V."/>
            <person name="Holt S."/>
            <person name="Cochrane G."/>
            <person name="Meng A."/>
            <person name="Brown T."/>
            <person name="Cohen L."/>
        </authorList>
    </citation>
    <scope>NUCLEOTIDE SEQUENCE</scope>
    <source>
        <strain evidence="1">Fehren 1</strain>
    </source>
</reference>
<accession>A0A7S3I7U6</accession>
<proteinExistence type="predicted"/>
<dbReference type="AlphaFoldDB" id="A0A7S3I7U6"/>